<dbReference type="EMBL" id="JAGQKZ010000001">
    <property type="protein sequence ID" value="MCA9391587.1"/>
    <property type="molecule type" value="Genomic_DNA"/>
</dbReference>
<organism evidence="5 6">
    <name type="scientific">candidate division WWE3 bacterium</name>
    <dbReference type="NCBI Taxonomy" id="2053526"/>
    <lineage>
        <taxon>Bacteria</taxon>
        <taxon>Katanobacteria</taxon>
    </lineage>
</organism>
<feature type="domain" description="Transketolase N-terminal" evidence="4">
    <location>
        <begin position="16"/>
        <end position="272"/>
    </location>
</feature>
<dbReference type="InterPro" id="IPR005474">
    <property type="entry name" value="Transketolase_N"/>
</dbReference>
<evidence type="ECO:0000256" key="2">
    <source>
        <dbReference type="ARBA" id="ARBA00007131"/>
    </source>
</evidence>
<reference evidence="5" key="1">
    <citation type="submission" date="2020-04" db="EMBL/GenBank/DDBJ databases">
        <authorList>
            <person name="Zhang T."/>
        </authorList>
    </citation>
    <scope>NUCLEOTIDE SEQUENCE</scope>
    <source>
        <strain evidence="5">HKST-UBA03</strain>
    </source>
</reference>
<evidence type="ECO:0000313" key="6">
    <source>
        <dbReference type="Proteomes" id="UP000751518"/>
    </source>
</evidence>
<dbReference type="AlphaFoldDB" id="A0A955RRK0"/>
<dbReference type="CDD" id="cd02012">
    <property type="entry name" value="TPP_TK"/>
    <property type="match status" value="1"/>
</dbReference>
<dbReference type="PANTHER" id="PTHR47514">
    <property type="entry name" value="TRANSKETOLASE N-TERMINAL SECTION-RELATED"/>
    <property type="match status" value="1"/>
</dbReference>
<comment type="similarity">
    <text evidence="2">Belongs to the transketolase family.</text>
</comment>
<name>A0A955RRK0_UNCKA</name>
<evidence type="ECO:0000259" key="4">
    <source>
        <dbReference type="Pfam" id="PF00456"/>
    </source>
</evidence>
<protein>
    <submittedName>
        <fullName evidence="5">Transketolase</fullName>
    </submittedName>
</protein>
<dbReference type="Gene3D" id="3.40.50.970">
    <property type="match status" value="1"/>
</dbReference>
<gene>
    <name evidence="5" type="ORF">KC614_00090</name>
</gene>
<dbReference type="InterPro" id="IPR029061">
    <property type="entry name" value="THDP-binding"/>
</dbReference>
<accession>A0A955RRK0</accession>
<proteinExistence type="inferred from homology"/>
<dbReference type="Pfam" id="PF00456">
    <property type="entry name" value="Transketolase_N"/>
    <property type="match status" value="1"/>
</dbReference>
<dbReference type="Proteomes" id="UP000751518">
    <property type="component" value="Unassembled WGS sequence"/>
</dbReference>
<evidence type="ECO:0000313" key="5">
    <source>
        <dbReference type="EMBL" id="MCA9391587.1"/>
    </source>
</evidence>
<sequence length="287" mass="31875">MESITEKKQIELADMATLIREDIVKMLVEAGSGHSAGSLGMADIFATLYFGDVLRHDPQNPLWEERDRLVLSNGHICPVLYATLARAGYLPLDELTTLRDFRSRLQGHPHRENLPGVETTSGPLGSGLSQASGMAYAARLDGAKWRVYCLLSDGEHDEGNTWEAVMFAAKYKLNNLTAIIDRNNIQIDGYTEDVMPLNSLATKYEAFNWHVIEIDGHDYGAIKDACDEASSVADRPTVIVARTIPGKDIEYMENLPEWHGKSPNVGEAIEALRELRTLQGKIEAEYD</sequence>
<evidence type="ECO:0000256" key="1">
    <source>
        <dbReference type="ARBA" id="ARBA00001964"/>
    </source>
</evidence>
<evidence type="ECO:0000256" key="3">
    <source>
        <dbReference type="ARBA" id="ARBA00023052"/>
    </source>
</evidence>
<dbReference type="PANTHER" id="PTHR47514:SF1">
    <property type="entry name" value="TRANSKETOLASE N-TERMINAL SECTION-RELATED"/>
    <property type="match status" value="1"/>
</dbReference>
<comment type="caution">
    <text evidence="5">The sequence shown here is derived from an EMBL/GenBank/DDBJ whole genome shotgun (WGS) entry which is preliminary data.</text>
</comment>
<keyword evidence="3" id="KW-0786">Thiamine pyrophosphate</keyword>
<comment type="cofactor">
    <cofactor evidence="1">
        <name>thiamine diphosphate</name>
        <dbReference type="ChEBI" id="CHEBI:58937"/>
    </cofactor>
</comment>
<reference evidence="5" key="2">
    <citation type="journal article" date="2021" name="Microbiome">
        <title>Successional dynamics and alternative stable states in a saline activated sludge microbial community over 9 years.</title>
        <authorList>
            <person name="Wang Y."/>
            <person name="Ye J."/>
            <person name="Ju F."/>
            <person name="Liu L."/>
            <person name="Boyd J.A."/>
            <person name="Deng Y."/>
            <person name="Parks D.H."/>
            <person name="Jiang X."/>
            <person name="Yin X."/>
            <person name="Woodcroft B.J."/>
            <person name="Tyson G.W."/>
            <person name="Hugenholtz P."/>
            <person name="Polz M.F."/>
            <person name="Zhang T."/>
        </authorList>
    </citation>
    <scope>NUCLEOTIDE SEQUENCE</scope>
    <source>
        <strain evidence="5">HKST-UBA03</strain>
    </source>
</reference>
<dbReference type="SUPFAM" id="SSF52518">
    <property type="entry name" value="Thiamin diphosphate-binding fold (THDP-binding)"/>
    <property type="match status" value="1"/>
</dbReference>